<comment type="caution">
    <text evidence="4">The sequence shown here is derived from an EMBL/GenBank/DDBJ whole genome shotgun (WGS) entry which is preliminary data.</text>
</comment>
<dbReference type="RefSeq" id="WP_059039031.1">
    <property type="nucleotide sequence ID" value="NZ_JAADZU010000068.1"/>
</dbReference>
<evidence type="ECO:0000313" key="5">
    <source>
        <dbReference type="Proteomes" id="UP000466307"/>
    </source>
</evidence>
<dbReference type="Gene3D" id="3.90.1530.30">
    <property type="match status" value="1"/>
</dbReference>
<name>A0A7K3LT60_9ACTN</name>
<evidence type="ECO:0000256" key="2">
    <source>
        <dbReference type="ARBA" id="ARBA00022829"/>
    </source>
</evidence>
<dbReference type="Pfam" id="PF02195">
    <property type="entry name" value="ParB_N"/>
    <property type="match status" value="1"/>
</dbReference>
<organism evidence="4 5">
    <name type="scientific">Gordonia desulfuricans</name>
    <dbReference type="NCBI Taxonomy" id="89051"/>
    <lineage>
        <taxon>Bacteria</taxon>
        <taxon>Bacillati</taxon>
        <taxon>Actinomycetota</taxon>
        <taxon>Actinomycetes</taxon>
        <taxon>Mycobacteriales</taxon>
        <taxon>Gordoniaceae</taxon>
        <taxon>Gordonia</taxon>
    </lineage>
</organism>
<dbReference type="SMART" id="SM00470">
    <property type="entry name" value="ParB"/>
    <property type="match status" value="1"/>
</dbReference>
<protein>
    <submittedName>
        <fullName evidence="4">ParB/RepB/Spo0J family partition protein</fullName>
    </submittedName>
</protein>
<dbReference type="Pfam" id="PF17762">
    <property type="entry name" value="HTH_ParB"/>
    <property type="match status" value="1"/>
</dbReference>
<feature type="domain" description="ParB-like N-terminal" evidence="3">
    <location>
        <begin position="7"/>
        <end position="98"/>
    </location>
</feature>
<evidence type="ECO:0000259" key="3">
    <source>
        <dbReference type="SMART" id="SM00470"/>
    </source>
</evidence>
<dbReference type="GO" id="GO:0005694">
    <property type="term" value="C:chromosome"/>
    <property type="evidence" value="ECO:0007669"/>
    <property type="project" value="TreeGrafter"/>
</dbReference>
<dbReference type="GO" id="GO:0003677">
    <property type="term" value="F:DNA binding"/>
    <property type="evidence" value="ECO:0007669"/>
    <property type="project" value="InterPro"/>
</dbReference>
<dbReference type="EMBL" id="JAADZU010000068">
    <property type="protein sequence ID" value="NDK91429.1"/>
    <property type="molecule type" value="Genomic_DNA"/>
</dbReference>
<proteinExistence type="inferred from homology"/>
<keyword evidence="2" id="KW-0159">Chromosome partition</keyword>
<dbReference type="SUPFAM" id="SSF109709">
    <property type="entry name" value="KorB DNA-binding domain-like"/>
    <property type="match status" value="1"/>
</dbReference>
<dbReference type="InterPro" id="IPR050336">
    <property type="entry name" value="Chromosome_partition/occlusion"/>
</dbReference>
<sequence length="490" mass="54024">MTAIEQVLLKPSQLVPHKHNIRAAVGDVTDLADSVRAKGVLQPLVVVPNGQPDRYVIIAGHRRHAAATLADVDTVPCVIRHDLTDEADQIAVMMVENGQRSDLTAIEEAGGVQLLLDLGDNPRRIADRTGMSLAKVRQRAKVAKLPEKVRAKITEHSITLTDAVFIAEHSTDENDADELERALGTRNWGVAKQAVTDREAERARQKKVRKQVEAEGIEVVTDWETHRTRRREATEKFGRILTFEVPWHERRGDDVTLAKDPESVSLVHIAQHPIAIVGAGKSSKEVLIIHTAAPPRPGTATPEAIDTHAPEIADEDEDHDGEDDDVFTTEQDYQRARHECELATKVRRQFVADQIKNGTLESTREWGQFLAQYAPYDSEGHPDYVEISFAALDNLFGGDPRPWMAIATPAALLRALVWVTVALETDANIAHPHGVGYLSTLQLRAAIGWLDLLERLGHVLSDTEIAQRAKLIELADDDAKADGGESDGED</sequence>
<dbReference type="InterPro" id="IPR036086">
    <property type="entry name" value="ParB/Sulfiredoxin_sf"/>
</dbReference>
<dbReference type="InterPro" id="IPR041468">
    <property type="entry name" value="HTH_ParB/Spo0J"/>
</dbReference>
<dbReference type="InterPro" id="IPR004437">
    <property type="entry name" value="ParB/RepB/Spo0J"/>
</dbReference>
<gene>
    <name evidence="4" type="ORF">GYA93_17860</name>
</gene>
<evidence type="ECO:0000313" key="4">
    <source>
        <dbReference type="EMBL" id="NDK91429.1"/>
    </source>
</evidence>
<dbReference type="AlphaFoldDB" id="A0A7K3LT60"/>
<dbReference type="Proteomes" id="UP000466307">
    <property type="component" value="Unassembled WGS sequence"/>
</dbReference>
<dbReference type="NCBIfam" id="TIGR00180">
    <property type="entry name" value="parB_part"/>
    <property type="match status" value="1"/>
</dbReference>
<dbReference type="PANTHER" id="PTHR33375">
    <property type="entry name" value="CHROMOSOME-PARTITIONING PROTEIN PARB-RELATED"/>
    <property type="match status" value="1"/>
</dbReference>
<keyword evidence="5" id="KW-1185">Reference proteome</keyword>
<dbReference type="Gene3D" id="1.10.10.2830">
    <property type="match status" value="1"/>
</dbReference>
<dbReference type="SUPFAM" id="SSF110849">
    <property type="entry name" value="ParB/Sulfiredoxin"/>
    <property type="match status" value="1"/>
</dbReference>
<dbReference type="GO" id="GO:0007059">
    <property type="term" value="P:chromosome segregation"/>
    <property type="evidence" value="ECO:0007669"/>
    <property type="project" value="UniProtKB-KW"/>
</dbReference>
<dbReference type="InterPro" id="IPR003115">
    <property type="entry name" value="ParB_N"/>
</dbReference>
<evidence type="ECO:0000256" key="1">
    <source>
        <dbReference type="ARBA" id="ARBA00006295"/>
    </source>
</evidence>
<reference evidence="4 5" key="1">
    <citation type="submission" date="2020-01" db="EMBL/GenBank/DDBJ databases">
        <title>Investigation of new actinobacteria for the biodesulphurisation of diesel fuel.</title>
        <authorList>
            <person name="Athi Narayanan S.M."/>
        </authorList>
    </citation>
    <scope>NUCLEOTIDE SEQUENCE [LARGE SCALE GENOMIC DNA]</scope>
    <source>
        <strain evidence="4 5">213E</strain>
    </source>
</reference>
<dbReference type="PANTHER" id="PTHR33375:SF1">
    <property type="entry name" value="CHROMOSOME-PARTITIONING PROTEIN PARB-RELATED"/>
    <property type="match status" value="1"/>
</dbReference>
<comment type="similarity">
    <text evidence="1">Belongs to the ParB family.</text>
</comment>
<accession>A0A7K3LT60</accession>